<dbReference type="AlphaFoldDB" id="A0A0M0KLN4"/>
<sequence length="81" mass="9351">MAYCPVCNGMTTIEITCDTCGKRLDDAGKYQDFFDDYSPYEEIEMMKLEDGIKENARDHRCAHVLVCPRCQITSVYLIDEQ</sequence>
<name>A0A0M0KLN4_ALKHA</name>
<dbReference type="EMBL" id="LILD01000001">
    <property type="protein sequence ID" value="KOO39781.1"/>
    <property type="molecule type" value="Genomic_DNA"/>
</dbReference>
<comment type="caution">
    <text evidence="1">The sequence shown here is derived from an EMBL/GenBank/DDBJ whole genome shotgun (WGS) entry which is preliminary data.</text>
</comment>
<accession>A0A0M0KLN4</accession>
<gene>
    <name evidence="1" type="ORF">AMD02_13675</name>
</gene>
<dbReference type="RefSeq" id="WP_010897309.1">
    <property type="nucleotide sequence ID" value="NZ_CP040441.1"/>
</dbReference>
<accession>A0A4Y7X2D9</accession>
<protein>
    <submittedName>
        <fullName evidence="1">Uncharacterized protein</fullName>
    </submittedName>
</protein>
<organism evidence="1">
    <name type="scientific">Halalkalibacterium halodurans</name>
    <name type="common">Bacillus halodurans</name>
    <dbReference type="NCBI Taxonomy" id="86665"/>
    <lineage>
        <taxon>Bacteria</taxon>
        <taxon>Bacillati</taxon>
        <taxon>Bacillota</taxon>
        <taxon>Bacilli</taxon>
        <taxon>Bacillales</taxon>
        <taxon>Bacillaceae</taxon>
        <taxon>Halalkalibacterium (ex Joshi et al. 2022)</taxon>
    </lineage>
</organism>
<proteinExistence type="predicted"/>
<evidence type="ECO:0000313" key="1">
    <source>
        <dbReference type="EMBL" id="KOO39781.1"/>
    </source>
</evidence>
<reference evidence="1" key="1">
    <citation type="submission" date="2015-08" db="EMBL/GenBank/DDBJ databases">
        <title>Complete DNA Sequence of Pseudomonas syringae pv. actinidiae, the Causal Agent of Kiwifruit Canker Disease.</title>
        <authorList>
            <person name="Rikkerink E.H.A."/>
            <person name="Fineran P.C."/>
        </authorList>
    </citation>
    <scope>NUCLEOTIDE SEQUENCE</scope>
    <source>
        <strain evidence="1">DSM 13666</strain>
    </source>
</reference>
<dbReference type="PATRIC" id="fig|136160.3.peg.3186"/>
<dbReference type="GeneID" id="87596765"/>
<dbReference type="OMA" id="MMGICPL"/>